<reference evidence="1 2" key="1">
    <citation type="submission" date="2020-08" db="EMBL/GenBank/DDBJ databases">
        <title>Plant Genome Project.</title>
        <authorList>
            <person name="Zhang R.-G."/>
        </authorList>
    </citation>
    <scope>NUCLEOTIDE SEQUENCE [LARGE SCALE GENOMIC DNA]</scope>
    <source>
        <tissue evidence="1">Rhizome</tissue>
    </source>
</reference>
<name>A0A8J5EXZ0_ZINOF</name>
<dbReference type="Proteomes" id="UP000734854">
    <property type="component" value="Unassembled WGS sequence"/>
</dbReference>
<dbReference type="EMBL" id="JACMSC010000018">
    <property type="protein sequence ID" value="KAG6476737.1"/>
    <property type="molecule type" value="Genomic_DNA"/>
</dbReference>
<comment type="caution">
    <text evidence="1">The sequence shown here is derived from an EMBL/GenBank/DDBJ whole genome shotgun (WGS) entry which is preliminary data.</text>
</comment>
<gene>
    <name evidence="1" type="ORF">ZIOFF_065984</name>
</gene>
<keyword evidence="2" id="KW-1185">Reference proteome</keyword>
<dbReference type="AlphaFoldDB" id="A0A8J5EXZ0"/>
<evidence type="ECO:0000313" key="1">
    <source>
        <dbReference type="EMBL" id="KAG6476737.1"/>
    </source>
</evidence>
<proteinExistence type="predicted"/>
<sequence>MPASLILFLYPIGRGQAPSSASISSTADANAHNRSFIPESAGHLISSTIFLAVDGKVCSALVQLIEVRPSFLETNITMGRCCGILK</sequence>
<accession>A0A8J5EXZ0</accession>
<organism evidence="1 2">
    <name type="scientific">Zingiber officinale</name>
    <name type="common">Ginger</name>
    <name type="synonym">Amomum zingiber</name>
    <dbReference type="NCBI Taxonomy" id="94328"/>
    <lineage>
        <taxon>Eukaryota</taxon>
        <taxon>Viridiplantae</taxon>
        <taxon>Streptophyta</taxon>
        <taxon>Embryophyta</taxon>
        <taxon>Tracheophyta</taxon>
        <taxon>Spermatophyta</taxon>
        <taxon>Magnoliopsida</taxon>
        <taxon>Liliopsida</taxon>
        <taxon>Zingiberales</taxon>
        <taxon>Zingiberaceae</taxon>
        <taxon>Zingiber</taxon>
    </lineage>
</organism>
<protein>
    <submittedName>
        <fullName evidence="1">Uncharacterized protein</fullName>
    </submittedName>
</protein>
<evidence type="ECO:0000313" key="2">
    <source>
        <dbReference type="Proteomes" id="UP000734854"/>
    </source>
</evidence>